<evidence type="ECO:0000313" key="2">
    <source>
        <dbReference type="EMBL" id="PCI73162.1"/>
    </source>
</evidence>
<gene>
    <name evidence="2" type="ORF">COB20_16390</name>
</gene>
<feature type="transmembrane region" description="Helical" evidence="1">
    <location>
        <begin position="12"/>
        <end position="31"/>
    </location>
</feature>
<sequence>MGSLFQELQRRKVFRVGAVYAIVAWLLIQVSDTVLPALQMPEWTVSFVTVLFFLGFPIAIILAWAYEVTPEGIKANTEIQPQQGIGPGIDRKLIYATFALVLFAVGFQLTERFLLQSTSDFNNSLSNTVANPSSDISRLNLDNYDVWRMTTGLQTGVDITADGTQIVYSDSQESSHRLMRREPSKLEPEVLVVGPGFTLHPIISPREDLVLFENARGLHTISISEGASKLLVDDNSFSGGHDWLTQSLIVYTDKRNRLKTHAIPDGTQELLDTGPNRVSWPNNLPGTNSIVFSMETDSSGTDNNIAIHNLDTGETRTLIPNGIYPRYVVTGHLLFARDDALWATPFDLDSLQVTGEEQLVVNNLQTSTTSKLASYAVSDNGRLVYEPLKQQSSGVFTVPTWVNRSGQEEPLDLQAGAYRNPQLSPDYTRLALLRIEGEFNQDIWIFDFENEVLSRRTFSENVDSIVWSADGNELFYNQRSNEETGNSVWKINADGSGQPELLYISPDPVLGIWPRAITDNGSRLLVAQNNAGQLRELNYLTLDGSREITPVGQESFSAWGATVSSDGQWLGYSGFSSGIFTSFVRPFPDVDNGLWQIGTGIRRPIWDRELNSLYGEGSTANTLVEVHILSTSPFTTSEPEVIVSDIFIRPGQHPNYGISADGNRFLVLKLDTVNGGGGREQLNLVVIDNWLEELKRLAPPDPQ</sequence>
<keyword evidence="1" id="KW-1133">Transmembrane helix</keyword>
<feature type="transmembrane region" description="Helical" evidence="1">
    <location>
        <begin position="43"/>
        <end position="66"/>
    </location>
</feature>
<evidence type="ECO:0000256" key="1">
    <source>
        <dbReference type="SAM" id="Phobius"/>
    </source>
</evidence>
<evidence type="ECO:0000313" key="3">
    <source>
        <dbReference type="Proteomes" id="UP000218767"/>
    </source>
</evidence>
<keyword evidence="1" id="KW-0812">Transmembrane</keyword>
<dbReference type="AlphaFoldDB" id="A0A2A4WRT4"/>
<proteinExistence type="predicted"/>
<name>A0A2A4WRT4_9GAMM</name>
<protein>
    <submittedName>
        <fullName evidence="2">Uncharacterized protein</fullName>
    </submittedName>
</protein>
<organism evidence="2 3">
    <name type="scientific">SAR86 cluster bacterium</name>
    <dbReference type="NCBI Taxonomy" id="2030880"/>
    <lineage>
        <taxon>Bacteria</taxon>
        <taxon>Pseudomonadati</taxon>
        <taxon>Pseudomonadota</taxon>
        <taxon>Gammaproteobacteria</taxon>
        <taxon>SAR86 cluster</taxon>
    </lineage>
</organism>
<dbReference type="EMBL" id="NVUL01000128">
    <property type="protein sequence ID" value="PCI73162.1"/>
    <property type="molecule type" value="Genomic_DNA"/>
</dbReference>
<accession>A0A2A4WRT4</accession>
<comment type="caution">
    <text evidence="2">The sequence shown here is derived from an EMBL/GenBank/DDBJ whole genome shotgun (WGS) entry which is preliminary data.</text>
</comment>
<keyword evidence="1" id="KW-0472">Membrane</keyword>
<dbReference type="SUPFAM" id="SSF82171">
    <property type="entry name" value="DPP6 N-terminal domain-like"/>
    <property type="match status" value="1"/>
</dbReference>
<dbReference type="Proteomes" id="UP000218767">
    <property type="component" value="Unassembled WGS sequence"/>
</dbReference>
<dbReference type="Gene3D" id="2.120.10.30">
    <property type="entry name" value="TolB, C-terminal domain"/>
    <property type="match status" value="1"/>
</dbReference>
<feature type="transmembrane region" description="Helical" evidence="1">
    <location>
        <begin position="93"/>
        <end position="110"/>
    </location>
</feature>
<dbReference type="PANTHER" id="PTHR36842">
    <property type="entry name" value="PROTEIN TOLB HOMOLOG"/>
    <property type="match status" value="1"/>
</dbReference>
<reference evidence="3" key="1">
    <citation type="submission" date="2017-08" db="EMBL/GenBank/DDBJ databases">
        <title>A dynamic microbial community with high functional redundancy inhabits the cold, oxic subseafloor aquifer.</title>
        <authorList>
            <person name="Tully B.J."/>
            <person name="Wheat C.G."/>
            <person name="Glazer B.T."/>
            <person name="Huber J.A."/>
        </authorList>
    </citation>
    <scope>NUCLEOTIDE SEQUENCE [LARGE SCALE GENOMIC DNA]</scope>
</reference>
<dbReference type="PANTHER" id="PTHR36842:SF1">
    <property type="entry name" value="PROTEIN TOLB"/>
    <property type="match status" value="1"/>
</dbReference>
<dbReference type="InterPro" id="IPR011042">
    <property type="entry name" value="6-blade_b-propeller_TolB-like"/>
</dbReference>
<dbReference type="SUPFAM" id="SSF69304">
    <property type="entry name" value="Tricorn protease N-terminal domain"/>
    <property type="match status" value="1"/>
</dbReference>